<dbReference type="GO" id="GO:0004519">
    <property type="term" value="F:endonuclease activity"/>
    <property type="evidence" value="ECO:0007669"/>
    <property type="project" value="UniProtKB-KW"/>
</dbReference>
<keyword evidence="3 5" id="KW-0227">DNA damage</keyword>
<dbReference type="InterPro" id="IPR042120">
    <property type="entry name" value="MutL_C_dimsub"/>
</dbReference>
<dbReference type="InterPro" id="IPR013507">
    <property type="entry name" value="DNA_mismatch_S5_2-like"/>
</dbReference>
<dbReference type="InterPro" id="IPR036890">
    <property type="entry name" value="HATPase_C_sf"/>
</dbReference>
<reference evidence="9" key="2">
    <citation type="journal article" date="2023" name="Microbiome">
        <title>Synthase-selected sorting approach identifies a beta-lactone synthase in a nudibranch symbiotic bacterium.</title>
        <authorList>
            <person name="Dzunkova M."/>
            <person name="La Clair J.J."/>
            <person name="Tyml T."/>
            <person name="Doud D."/>
            <person name="Schulz F."/>
            <person name="Piquer-Esteban S."/>
            <person name="Porcel Sanchis D."/>
            <person name="Osborn A."/>
            <person name="Robinson D."/>
            <person name="Louie K.B."/>
            <person name="Bowen B.P."/>
            <person name="Bowers R.M."/>
            <person name="Lee J."/>
            <person name="Arnau V."/>
            <person name="Diaz-Villanueva W."/>
            <person name="Stepanauskas R."/>
            <person name="Gosliner T."/>
            <person name="Date S.V."/>
            <person name="Northen T.R."/>
            <person name="Cheng J.F."/>
            <person name="Burkart M.D."/>
            <person name="Woyke T."/>
        </authorList>
    </citation>
    <scope>NUCLEOTIDE SEQUENCE</scope>
    <source>
        <strain evidence="9">Df01</strain>
    </source>
</reference>
<protein>
    <recommendedName>
        <fullName evidence="2 5">DNA mismatch repair protein MutL</fullName>
    </recommendedName>
</protein>
<evidence type="ECO:0000256" key="6">
    <source>
        <dbReference type="SAM" id="MobiDB-lite"/>
    </source>
</evidence>
<keyword evidence="4 5" id="KW-0234">DNA repair</keyword>
<evidence type="ECO:0000313" key="10">
    <source>
        <dbReference type="Proteomes" id="UP001168167"/>
    </source>
</evidence>
<sequence length="593" mass="63765">MKQRIKQLSPEVANQVAAGEVIERPAAALKELIENSLDADATSIEIIIVGGGADMLEVQDDGIGIVVDDLPRTLFRHATSKIETVEDFLSINTYGFRGEALASLAAVSDFSIASRAADDDHGYIFSPAIVSPRPQPMAVGTIVTARGLFANLPARRRFLRTASTEGAHCANTAIIAALAAYTTAFKVTSNGRERLNLPVATDGGERLEKLFPRLQGYTLPVHDAASALTLNGHVFSPTLGATGKSIGQFLYVNGRFVRDRLLRRAVSDALRSMSHDGEPGYALFLTLPTEAVDVNTHPAKLEVRFIEPRAVFEFVRRAVDKALAIPLGVPLSAPNNNSRATTITQSATPFSTASTLSTTRLPTTPQPQAGSNKEAVEAWRRMFNEAKIAAPALPTTALFGEEPLGRALGQLHNIYIIAENNNGLVVVDMHAAHERILYEDLKTAYDNGKLIMQPLLAPVCVPLSPVQAATLAEFAGELVGITATPTDNDDGNVSAVASIIAGRADPATLLVEMLDAVSQDTAAGETRSARDSILSSAACHAAVRANHHLNIDEMNALLRRMEITERSGSCNHGRPCWQQIERGYFDRIFRRGQ</sequence>
<gene>
    <name evidence="5 9" type="primary">mutL</name>
    <name evidence="9" type="ORF">NQX30_06555</name>
</gene>
<dbReference type="SMART" id="SM00853">
    <property type="entry name" value="MutL_C"/>
    <property type="match status" value="1"/>
</dbReference>
<dbReference type="Gene3D" id="3.30.1540.20">
    <property type="entry name" value="MutL, C-terminal domain, dimerisation subdomain"/>
    <property type="match status" value="1"/>
</dbReference>
<feature type="region of interest" description="Disordered" evidence="6">
    <location>
        <begin position="347"/>
        <end position="371"/>
    </location>
</feature>
<dbReference type="InterPro" id="IPR002099">
    <property type="entry name" value="MutL/Mlh/PMS"/>
</dbReference>
<keyword evidence="9" id="KW-0540">Nuclease</keyword>
<reference evidence="9" key="1">
    <citation type="submission" date="2022-08" db="EMBL/GenBank/DDBJ databases">
        <authorList>
            <person name="Dzunkova M."/>
            <person name="La Clair J."/>
            <person name="Tyml T."/>
            <person name="Doud D."/>
            <person name="Schulz F."/>
            <person name="Piquer S."/>
            <person name="Porcel Sanchis D."/>
            <person name="Osborn A."/>
            <person name="Robinson D."/>
            <person name="Louie K.B."/>
            <person name="Bowen B.P."/>
            <person name="Bowers R."/>
            <person name="Lee J."/>
            <person name="Arnau Llombart V."/>
            <person name="Diaz Villanueva W."/>
            <person name="Gosliner T."/>
            <person name="Northen T."/>
            <person name="Cheng J.-F."/>
            <person name="Burkart M.D."/>
            <person name="Woyke T."/>
        </authorList>
    </citation>
    <scope>NUCLEOTIDE SEQUENCE</scope>
    <source>
        <strain evidence="9">Df01</strain>
    </source>
</reference>
<comment type="caution">
    <text evidence="9">The sequence shown here is derived from an EMBL/GenBank/DDBJ whole genome shotgun (WGS) entry which is preliminary data.</text>
</comment>
<keyword evidence="10" id="KW-1185">Reference proteome</keyword>
<evidence type="ECO:0000256" key="2">
    <source>
        <dbReference type="ARBA" id="ARBA00021975"/>
    </source>
</evidence>
<comment type="function">
    <text evidence="5">This protein is involved in the repair of mismatches in DNA. It is required for dam-dependent methyl-directed DNA mismatch repair. May act as a 'molecular matchmaker', a protein that promotes the formation of a stable complex between two or more DNA-binding proteins in an ATP-dependent manner without itself being part of a final effector complex.</text>
</comment>
<feature type="domain" description="MutL C-terminal dimerisation" evidence="7">
    <location>
        <begin position="407"/>
        <end position="549"/>
    </location>
</feature>
<dbReference type="InterPro" id="IPR020667">
    <property type="entry name" value="DNA_mismatch_repair_MutL"/>
</dbReference>
<dbReference type="SUPFAM" id="SSF118116">
    <property type="entry name" value="DNA mismatch repair protein MutL"/>
    <property type="match status" value="1"/>
</dbReference>
<dbReference type="PANTHER" id="PTHR10073:SF12">
    <property type="entry name" value="DNA MISMATCH REPAIR PROTEIN MLH1"/>
    <property type="match status" value="1"/>
</dbReference>
<dbReference type="InterPro" id="IPR014762">
    <property type="entry name" value="DNA_mismatch_repair_CS"/>
</dbReference>
<dbReference type="CDD" id="cd16926">
    <property type="entry name" value="HATPase_MutL-MLH-PMS-like"/>
    <property type="match status" value="1"/>
</dbReference>
<dbReference type="Gene3D" id="3.30.230.10">
    <property type="match status" value="1"/>
</dbReference>
<evidence type="ECO:0000313" key="9">
    <source>
        <dbReference type="EMBL" id="MDM5148026.1"/>
    </source>
</evidence>
<dbReference type="InterPro" id="IPR014790">
    <property type="entry name" value="MutL_C"/>
</dbReference>
<dbReference type="PROSITE" id="PS00058">
    <property type="entry name" value="DNA_MISMATCH_REPAIR_1"/>
    <property type="match status" value="1"/>
</dbReference>
<organism evidence="9 10">
    <name type="scientific">Candidatus Doriopsillibacter californiensis</name>
    <dbReference type="NCBI Taxonomy" id="2970740"/>
    <lineage>
        <taxon>Bacteria</taxon>
        <taxon>Pseudomonadati</taxon>
        <taxon>Pseudomonadota</taxon>
        <taxon>Gammaproteobacteria</taxon>
        <taxon>Candidatus Tethybacterales</taxon>
        <taxon>Candidatus Persebacteraceae</taxon>
        <taxon>Candidatus Doriopsillibacter</taxon>
    </lineage>
</organism>
<dbReference type="Pfam" id="PF01119">
    <property type="entry name" value="DNA_mis_repair"/>
    <property type="match status" value="1"/>
</dbReference>
<dbReference type="InterPro" id="IPR014721">
    <property type="entry name" value="Ribsml_uS5_D2-typ_fold_subgr"/>
</dbReference>
<dbReference type="PANTHER" id="PTHR10073">
    <property type="entry name" value="DNA MISMATCH REPAIR PROTEIN MLH, PMS, MUTL"/>
    <property type="match status" value="1"/>
</dbReference>
<dbReference type="InterPro" id="IPR038973">
    <property type="entry name" value="MutL/Mlh/Pms-like"/>
</dbReference>
<dbReference type="SMART" id="SM01340">
    <property type="entry name" value="DNA_mis_repair"/>
    <property type="match status" value="1"/>
</dbReference>
<dbReference type="Pfam" id="PF13589">
    <property type="entry name" value="HATPase_c_3"/>
    <property type="match status" value="1"/>
</dbReference>
<dbReference type="Pfam" id="PF08676">
    <property type="entry name" value="MutL_C"/>
    <property type="match status" value="1"/>
</dbReference>
<evidence type="ECO:0000256" key="3">
    <source>
        <dbReference type="ARBA" id="ARBA00022763"/>
    </source>
</evidence>
<dbReference type="Gene3D" id="3.30.565.10">
    <property type="entry name" value="Histidine kinase-like ATPase, C-terminal domain"/>
    <property type="match status" value="1"/>
</dbReference>
<feature type="domain" description="DNA mismatch repair protein S5" evidence="8">
    <location>
        <begin position="207"/>
        <end position="324"/>
    </location>
</feature>
<dbReference type="InterPro" id="IPR020568">
    <property type="entry name" value="Ribosomal_Su5_D2-typ_SF"/>
</dbReference>
<dbReference type="Gene3D" id="3.30.1370.100">
    <property type="entry name" value="MutL, C-terminal domain, regulatory subdomain"/>
    <property type="match status" value="1"/>
</dbReference>
<evidence type="ECO:0000256" key="1">
    <source>
        <dbReference type="ARBA" id="ARBA00006082"/>
    </source>
</evidence>
<feature type="compositionally biased region" description="Low complexity" evidence="6">
    <location>
        <begin position="351"/>
        <end position="369"/>
    </location>
</feature>
<proteinExistence type="inferred from homology"/>
<dbReference type="HAMAP" id="MF_00149">
    <property type="entry name" value="DNA_mis_repair"/>
    <property type="match status" value="1"/>
</dbReference>
<evidence type="ECO:0000256" key="5">
    <source>
        <dbReference type="HAMAP-Rule" id="MF_00149"/>
    </source>
</evidence>
<evidence type="ECO:0000256" key="4">
    <source>
        <dbReference type="ARBA" id="ARBA00023204"/>
    </source>
</evidence>
<dbReference type="SUPFAM" id="SSF54211">
    <property type="entry name" value="Ribosomal protein S5 domain 2-like"/>
    <property type="match status" value="1"/>
</dbReference>
<name>A0ABT7QMT3_9GAMM</name>
<dbReference type="NCBIfam" id="TIGR00585">
    <property type="entry name" value="mutl"/>
    <property type="match status" value="1"/>
</dbReference>
<evidence type="ECO:0000259" key="7">
    <source>
        <dbReference type="SMART" id="SM00853"/>
    </source>
</evidence>
<keyword evidence="9" id="KW-0378">Hydrolase</keyword>
<dbReference type="SUPFAM" id="SSF55874">
    <property type="entry name" value="ATPase domain of HSP90 chaperone/DNA topoisomerase II/histidine kinase"/>
    <property type="match status" value="1"/>
</dbReference>
<accession>A0ABT7QMT3</accession>
<keyword evidence="9" id="KW-0255">Endonuclease</keyword>
<evidence type="ECO:0000259" key="8">
    <source>
        <dbReference type="SMART" id="SM01340"/>
    </source>
</evidence>
<dbReference type="InterPro" id="IPR042121">
    <property type="entry name" value="MutL_C_regsub"/>
</dbReference>
<dbReference type="InterPro" id="IPR037198">
    <property type="entry name" value="MutL_C_sf"/>
</dbReference>
<dbReference type="EMBL" id="JANQAO010000003">
    <property type="protein sequence ID" value="MDM5148026.1"/>
    <property type="molecule type" value="Genomic_DNA"/>
</dbReference>
<comment type="similarity">
    <text evidence="1 5">Belongs to the DNA mismatch repair MutL/HexB family.</text>
</comment>
<dbReference type="Proteomes" id="UP001168167">
    <property type="component" value="Unassembled WGS sequence"/>
</dbReference>